<gene>
    <name evidence="1" type="ORF">ENW66_04475</name>
</gene>
<protein>
    <recommendedName>
        <fullName evidence="2">Restriction endonuclease</fullName>
    </recommendedName>
</protein>
<comment type="caution">
    <text evidence="1">The sequence shown here is derived from an EMBL/GenBank/DDBJ whole genome shotgun (WGS) entry which is preliminary data.</text>
</comment>
<organism evidence="1">
    <name type="scientific">Archaeoglobus fulgidus</name>
    <dbReference type="NCBI Taxonomy" id="2234"/>
    <lineage>
        <taxon>Archaea</taxon>
        <taxon>Methanobacteriati</taxon>
        <taxon>Methanobacteriota</taxon>
        <taxon>Archaeoglobi</taxon>
        <taxon>Archaeoglobales</taxon>
        <taxon>Archaeoglobaceae</taxon>
        <taxon>Archaeoglobus</taxon>
    </lineage>
</organism>
<dbReference type="PANTHER" id="PTHR38733">
    <property type="entry name" value="PROTEIN MCRC"/>
    <property type="match status" value="1"/>
</dbReference>
<dbReference type="EMBL" id="DTLB01000023">
    <property type="protein sequence ID" value="HFW32193.1"/>
    <property type="molecule type" value="Genomic_DNA"/>
</dbReference>
<name>A0A7C3MBC3_ARCFL</name>
<dbReference type="Pfam" id="PF10117">
    <property type="entry name" value="McrBC"/>
    <property type="match status" value="1"/>
</dbReference>
<proteinExistence type="predicted"/>
<dbReference type="PANTHER" id="PTHR38733:SF1">
    <property type="entry name" value="TYPE IV METHYL-DIRECTED RESTRICTION ENZYME ECOKMCRBC"/>
    <property type="match status" value="1"/>
</dbReference>
<dbReference type="AlphaFoldDB" id="A0A7C3MBC3"/>
<accession>A0A7C3MBC3</accession>
<reference evidence="1" key="1">
    <citation type="journal article" date="2020" name="mSystems">
        <title>Genome- and Community-Level Interaction Insights into Carbon Utilization and Element Cycling Functions of Hydrothermarchaeota in Hydrothermal Sediment.</title>
        <authorList>
            <person name="Zhou Z."/>
            <person name="Liu Y."/>
            <person name="Xu W."/>
            <person name="Pan J."/>
            <person name="Luo Z.H."/>
            <person name="Li M."/>
        </authorList>
    </citation>
    <scope>NUCLEOTIDE SEQUENCE [LARGE SCALE GENOMIC DNA]</scope>
    <source>
        <strain evidence="1">SpSt-87</strain>
    </source>
</reference>
<evidence type="ECO:0000313" key="1">
    <source>
        <dbReference type="EMBL" id="HFW32193.1"/>
    </source>
</evidence>
<evidence type="ECO:0008006" key="2">
    <source>
        <dbReference type="Google" id="ProtNLM"/>
    </source>
</evidence>
<sequence length="444" mass="52541">MQCSAWLFHPGLLSRMRTITLFEYSVPEKGEERELLRRMQSKLQKINRIVKATVFEPTWDSVRAQNYVGILTVDKTTIQILPKIYKSADESQRVEEATKNLLFMLSFTKRLKLRETGLSMLKKDQSSLYEVIVYLFAKNLLETLKKNYRRDYERREEDLNFVKGKILLSKQVRRCIHDKVFCSYYELNEDILLNRILKYVCHLLASRVRGRENWTLIQNILSIFDGVSLRPIRLSDFDRVRFNRLNEDYEPFISLARLFLENASLELQSSRFRTFSLLFDMNVLFEEFIGEFLKKYGGEILDKTEFSGCRVQLQKGVKWLVEEPRSFKLIPDIILSDGEIKLIIDTKYKILDSRMPHFGVSQSDIYQMFAYARKYGCGKIVLLYPWSENLGDSPKTDILQVYRFDENSRLYIAVVNLRRDLRTNEELENLKAEFGNLMQRISEE</sequence>
<dbReference type="InterPro" id="IPR019292">
    <property type="entry name" value="McrC"/>
</dbReference>